<dbReference type="InterPro" id="IPR011701">
    <property type="entry name" value="MFS"/>
</dbReference>
<evidence type="ECO:0000256" key="4">
    <source>
        <dbReference type="ARBA" id="ARBA00022475"/>
    </source>
</evidence>
<dbReference type="RefSeq" id="WP_395545658.1">
    <property type="nucleotide sequence ID" value="NZ_CP166302.1"/>
</dbReference>
<evidence type="ECO:0000313" key="11">
    <source>
        <dbReference type="Proteomes" id="UP001610706"/>
    </source>
</evidence>
<evidence type="ECO:0000256" key="5">
    <source>
        <dbReference type="ARBA" id="ARBA00022692"/>
    </source>
</evidence>
<evidence type="ECO:0000256" key="6">
    <source>
        <dbReference type="ARBA" id="ARBA00022989"/>
    </source>
</evidence>
<evidence type="ECO:0000256" key="3">
    <source>
        <dbReference type="ARBA" id="ARBA00022448"/>
    </source>
</evidence>
<evidence type="ECO:0000256" key="1">
    <source>
        <dbReference type="ARBA" id="ARBA00004651"/>
    </source>
</evidence>
<gene>
    <name evidence="10" type="ORF">AB9R89_12090</name>
</gene>
<keyword evidence="7 8" id="KW-0472">Membrane</keyword>
<keyword evidence="11" id="KW-1185">Reference proteome</keyword>
<dbReference type="SUPFAM" id="SSF103473">
    <property type="entry name" value="MFS general substrate transporter"/>
    <property type="match status" value="1"/>
</dbReference>
<comment type="similarity">
    <text evidence="2">Belongs to the major facilitator superfamily.</text>
</comment>
<feature type="transmembrane region" description="Helical" evidence="8">
    <location>
        <begin position="249"/>
        <end position="272"/>
    </location>
</feature>
<organism evidence="10 11">
    <name type="scientific">Oceanimonas smirnovii</name>
    <dbReference type="NCBI Taxonomy" id="264574"/>
    <lineage>
        <taxon>Bacteria</taxon>
        <taxon>Pseudomonadati</taxon>
        <taxon>Pseudomonadota</taxon>
        <taxon>Gammaproteobacteria</taxon>
        <taxon>Aeromonadales</taxon>
        <taxon>Aeromonadaceae</taxon>
        <taxon>Oceanimonas</taxon>
    </lineage>
</organism>
<proteinExistence type="inferred from homology"/>
<feature type="transmembrane region" description="Helical" evidence="8">
    <location>
        <begin position="165"/>
        <end position="183"/>
    </location>
</feature>
<feature type="transmembrane region" description="Helical" evidence="8">
    <location>
        <begin position="137"/>
        <end position="159"/>
    </location>
</feature>
<feature type="transmembrane region" description="Helical" evidence="8">
    <location>
        <begin position="213"/>
        <end position="237"/>
    </location>
</feature>
<dbReference type="PROSITE" id="PS50850">
    <property type="entry name" value="MFS"/>
    <property type="match status" value="1"/>
</dbReference>
<feature type="transmembrane region" description="Helical" evidence="8">
    <location>
        <begin position="362"/>
        <end position="383"/>
    </location>
</feature>
<dbReference type="Proteomes" id="UP001610706">
    <property type="component" value="Unassembled WGS sequence"/>
</dbReference>
<dbReference type="PANTHER" id="PTHR43271:SF1">
    <property type="entry name" value="INNER MEMBRANE TRANSPORT PROTEIN YNFM"/>
    <property type="match status" value="1"/>
</dbReference>
<feature type="transmembrane region" description="Helical" evidence="8">
    <location>
        <begin position="302"/>
        <end position="326"/>
    </location>
</feature>
<reference evidence="10 11" key="1">
    <citation type="submission" date="2024-08" db="EMBL/GenBank/DDBJ databases">
        <title>Oceanimonas smirnovii Genome sequencing and assembly.</title>
        <authorList>
            <person name="Tang B."/>
        </authorList>
    </citation>
    <scope>NUCLEOTIDE SEQUENCE [LARGE SCALE GENOMIC DNA]</scope>
    <source>
        <strain evidence="10 11">OS2020-119</strain>
    </source>
</reference>
<evidence type="ECO:0000256" key="2">
    <source>
        <dbReference type="ARBA" id="ARBA00008335"/>
    </source>
</evidence>
<dbReference type="EMBL" id="JBGFTR010000019">
    <property type="protein sequence ID" value="MFH7566063.1"/>
    <property type="molecule type" value="Genomic_DNA"/>
</dbReference>
<feature type="domain" description="Major facilitator superfamily (MFS) profile" evidence="9">
    <location>
        <begin position="12"/>
        <end position="387"/>
    </location>
</feature>
<dbReference type="InterPro" id="IPR020846">
    <property type="entry name" value="MFS_dom"/>
</dbReference>
<dbReference type="PANTHER" id="PTHR43271">
    <property type="entry name" value="BLL2771 PROTEIN"/>
    <property type="match status" value="1"/>
</dbReference>
<comment type="subcellular location">
    <subcellularLocation>
        <location evidence="1">Cell membrane</location>
        <topology evidence="1">Multi-pass membrane protein</topology>
    </subcellularLocation>
</comment>
<sequence>MHELKTSPWWRATLALGLGSMLVFLNLYVAQPLLPMLAQDFSLSALGAGWALSAATLGLATGLLFWARIADRIGRKRVMLGTLLVAIVLGLLMAWAPNYASLVALRGLQGFFLAGLPATAVAYMGEEFTPRALVTSIGIYIAANSLGGIGGRVFGGLIAGWSGHWQQAFLVLSAVSLLLWALLPRLLPDSRCFVPAGKGDGSHALLEHVRNPLLWPIYLVGGLNFMVFLNQYTYVAFYLSAPPVSMAPAALGLLFLTYLTGTLASGVSGILISRFGLTNTLLAAIVLMALGSIGLFSARLPVLMATLLIDSFAFFLAHACASSWVGRSVTHNRALASSLYLVFYYAGASLGGLYLYPFWQAGGLPGVAVGMIVVMSITALLTVRLGRVQSCCEA</sequence>
<keyword evidence="3" id="KW-0813">Transport</keyword>
<dbReference type="Pfam" id="PF07690">
    <property type="entry name" value="MFS_1"/>
    <property type="match status" value="1"/>
</dbReference>
<feature type="transmembrane region" description="Helical" evidence="8">
    <location>
        <begin position="78"/>
        <end position="96"/>
    </location>
</feature>
<evidence type="ECO:0000256" key="8">
    <source>
        <dbReference type="SAM" id="Phobius"/>
    </source>
</evidence>
<feature type="transmembrane region" description="Helical" evidence="8">
    <location>
        <begin position="108"/>
        <end position="125"/>
    </location>
</feature>
<evidence type="ECO:0000256" key="7">
    <source>
        <dbReference type="ARBA" id="ARBA00023136"/>
    </source>
</evidence>
<feature type="transmembrane region" description="Helical" evidence="8">
    <location>
        <begin position="279"/>
        <end position="296"/>
    </location>
</feature>
<dbReference type="Gene3D" id="1.20.1250.20">
    <property type="entry name" value="MFS general substrate transporter like domains"/>
    <property type="match status" value="1"/>
</dbReference>
<evidence type="ECO:0000259" key="9">
    <source>
        <dbReference type="PROSITE" id="PS50850"/>
    </source>
</evidence>
<comment type="caution">
    <text evidence="10">The sequence shown here is derived from an EMBL/GenBank/DDBJ whole genome shotgun (WGS) entry which is preliminary data.</text>
</comment>
<feature type="transmembrane region" description="Helical" evidence="8">
    <location>
        <begin position="41"/>
        <end position="66"/>
    </location>
</feature>
<dbReference type="InterPro" id="IPR036259">
    <property type="entry name" value="MFS_trans_sf"/>
</dbReference>
<accession>A0ABW7P3J2</accession>
<feature type="transmembrane region" description="Helical" evidence="8">
    <location>
        <begin position="338"/>
        <end position="356"/>
    </location>
</feature>
<evidence type="ECO:0000313" key="10">
    <source>
        <dbReference type="EMBL" id="MFH7566063.1"/>
    </source>
</evidence>
<keyword evidence="5 8" id="KW-0812">Transmembrane</keyword>
<feature type="transmembrane region" description="Helical" evidence="8">
    <location>
        <begin position="12"/>
        <end position="29"/>
    </location>
</feature>
<keyword evidence="6 8" id="KW-1133">Transmembrane helix</keyword>
<protein>
    <submittedName>
        <fullName evidence="10">MFS transporter</fullName>
    </submittedName>
</protein>
<dbReference type="CDD" id="cd17324">
    <property type="entry name" value="MFS_NepI_like"/>
    <property type="match status" value="1"/>
</dbReference>
<keyword evidence="4" id="KW-1003">Cell membrane</keyword>
<name>A0ABW7P3J2_9GAMM</name>